<accession>L1J4F8</accession>
<reference evidence="1 3" key="1">
    <citation type="journal article" date="2012" name="Nature">
        <title>Algal genomes reveal evolutionary mosaicism and the fate of nucleomorphs.</title>
        <authorList>
            <consortium name="DOE Joint Genome Institute"/>
            <person name="Curtis B.A."/>
            <person name="Tanifuji G."/>
            <person name="Burki F."/>
            <person name="Gruber A."/>
            <person name="Irimia M."/>
            <person name="Maruyama S."/>
            <person name="Arias M.C."/>
            <person name="Ball S.G."/>
            <person name="Gile G.H."/>
            <person name="Hirakawa Y."/>
            <person name="Hopkins J.F."/>
            <person name="Kuo A."/>
            <person name="Rensing S.A."/>
            <person name="Schmutz J."/>
            <person name="Symeonidi A."/>
            <person name="Elias M."/>
            <person name="Eveleigh R.J."/>
            <person name="Herman E.K."/>
            <person name="Klute M.J."/>
            <person name="Nakayama T."/>
            <person name="Obornik M."/>
            <person name="Reyes-Prieto A."/>
            <person name="Armbrust E.V."/>
            <person name="Aves S.J."/>
            <person name="Beiko R.G."/>
            <person name="Coutinho P."/>
            <person name="Dacks J.B."/>
            <person name="Durnford D.G."/>
            <person name="Fast N.M."/>
            <person name="Green B.R."/>
            <person name="Grisdale C.J."/>
            <person name="Hempel F."/>
            <person name="Henrissat B."/>
            <person name="Hoppner M.P."/>
            <person name="Ishida K."/>
            <person name="Kim E."/>
            <person name="Koreny L."/>
            <person name="Kroth P.G."/>
            <person name="Liu Y."/>
            <person name="Malik S.B."/>
            <person name="Maier U.G."/>
            <person name="McRose D."/>
            <person name="Mock T."/>
            <person name="Neilson J.A."/>
            <person name="Onodera N.T."/>
            <person name="Poole A.M."/>
            <person name="Pritham E.J."/>
            <person name="Richards T.A."/>
            <person name="Rocap G."/>
            <person name="Roy S.W."/>
            <person name="Sarai C."/>
            <person name="Schaack S."/>
            <person name="Shirato S."/>
            <person name="Slamovits C.H."/>
            <person name="Spencer D.F."/>
            <person name="Suzuki S."/>
            <person name="Worden A.Z."/>
            <person name="Zauner S."/>
            <person name="Barry K."/>
            <person name="Bell C."/>
            <person name="Bharti A.K."/>
            <person name="Crow J.A."/>
            <person name="Grimwood J."/>
            <person name="Kramer R."/>
            <person name="Lindquist E."/>
            <person name="Lucas S."/>
            <person name="Salamov A."/>
            <person name="McFadden G.I."/>
            <person name="Lane C.E."/>
            <person name="Keeling P.J."/>
            <person name="Gray M.W."/>
            <person name="Grigoriev I.V."/>
            <person name="Archibald J.M."/>
        </authorList>
    </citation>
    <scope>NUCLEOTIDE SEQUENCE</scope>
    <source>
        <strain evidence="1 3">CCMP2712</strain>
    </source>
</reference>
<dbReference type="RefSeq" id="XP_005830192.1">
    <property type="nucleotide sequence ID" value="XM_005830135.1"/>
</dbReference>
<protein>
    <submittedName>
        <fullName evidence="1 2">Uncharacterized protein</fullName>
    </submittedName>
</protein>
<dbReference type="GeneID" id="17299873"/>
<dbReference type="EnsemblProtists" id="EKX43212">
    <property type="protein sequence ID" value="EKX43212"/>
    <property type="gene ID" value="GUITHDRAFT_110936"/>
</dbReference>
<dbReference type="Proteomes" id="UP000011087">
    <property type="component" value="Unassembled WGS sequence"/>
</dbReference>
<name>L1J4F8_GUITC</name>
<dbReference type="InterPro" id="IPR043822">
    <property type="entry name" value="EsV_1_7_cys"/>
</dbReference>
<reference evidence="3" key="2">
    <citation type="submission" date="2012-11" db="EMBL/GenBank/DDBJ databases">
        <authorList>
            <person name="Kuo A."/>
            <person name="Curtis B.A."/>
            <person name="Tanifuji G."/>
            <person name="Burki F."/>
            <person name="Gruber A."/>
            <person name="Irimia M."/>
            <person name="Maruyama S."/>
            <person name="Arias M.C."/>
            <person name="Ball S.G."/>
            <person name="Gile G.H."/>
            <person name="Hirakawa Y."/>
            <person name="Hopkins J.F."/>
            <person name="Rensing S.A."/>
            <person name="Schmutz J."/>
            <person name="Symeonidi A."/>
            <person name="Elias M."/>
            <person name="Eveleigh R.J."/>
            <person name="Herman E.K."/>
            <person name="Klute M.J."/>
            <person name="Nakayama T."/>
            <person name="Obornik M."/>
            <person name="Reyes-Prieto A."/>
            <person name="Armbrust E.V."/>
            <person name="Aves S.J."/>
            <person name="Beiko R.G."/>
            <person name="Coutinho P."/>
            <person name="Dacks J.B."/>
            <person name="Durnford D.G."/>
            <person name="Fast N.M."/>
            <person name="Green B.R."/>
            <person name="Grisdale C."/>
            <person name="Hempe F."/>
            <person name="Henrissat B."/>
            <person name="Hoppner M.P."/>
            <person name="Ishida K.-I."/>
            <person name="Kim E."/>
            <person name="Koreny L."/>
            <person name="Kroth P.G."/>
            <person name="Liu Y."/>
            <person name="Malik S.-B."/>
            <person name="Maier U.G."/>
            <person name="McRose D."/>
            <person name="Mock T."/>
            <person name="Neilson J.A."/>
            <person name="Onodera N.T."/>
            <person name="Poole A.M."/>
            <person name="Pritham E.J."/>
            <person name="Richards T.A."/>
            <person name="Rocap G."/>
            <person name="Roy S.W."/>
            <person name="Sarai C."/>
            <person name="Schaack S."/>
            <person name="Shirato S."/>
            <person name="Slamovits C.H."/>
            <person name="Spencer D.F."/>
            <person name="Suzuki S."/>
            <person name="Worden A.Z."/>
            <person name="Zauner S."/>
            <person name="Barry K."/>
            <person name="Bell C."/>
            <person name="Bharti A.K."/>
            <person name="Crow J.A."/>
            <person name="Grimwood J."/>
            <person name="Kramer R."/>
            <person name="Lindquist E."/>
            <person name="Lucas S."/>
            <person name="Salamov A."/>
            <person name="McFadden G.I."/>
            <person name="Lane C.E."/>
            <person name="Keeling P.J."/>
            <person name="Gray M.W."/>
            <person name="Grigoriev I.V."/>
            <person name="Archibald J.M."/>
        </authorList>
    </citation>
    <scope>NUCLEOTIDE SEQUENCE</scope>
    <source>
        <strain evidence="3">CCMP2712</strain>
    </source>
</reference>
<evidence type="ECO:0000313" key="3">
    <source>
        <dbReference type="Proteomes" id="UP000011087"/>
    </source>
</evidence>
<dbReference type="EMBL" id="JH993012">
    <property type="protein sequence ID" value="EKX43212.1"/>
    <property type="molecule type" value="Genomic_DNA"/>
</dbReference>
<proteinExistence type="predicted"/>
<dbReference type="KEGG" id="gtt:GUITHDRAFT_110936"/>
<evidence type="ECO:0000313" key="2">
    <source>
        <dbReference type="EnsemblProtists" id="EKX43212"/>
    </source>
</evidence>
<dbReference type="Pfam" id="PF19114">
    <property type="entry name" value="EsV_1_7_cys"/>
    <property type="match status" value="1"/>
</dbReference>
<gene>
    <name evidence="1" type="ORF">GUITHDRAFT_110936</name>
</gene>
<sequence>MLNCSNVHTELADTMFETRMWGSFEHRNPHNVGDVSSFFRMRDEELVDLLQRDSGSCDSLDQSQDCFSSQSAQSGRPKNRCHHIGGCNKRAIFGDVRGKGLFCAEHRHE</sequence>
<dbReference type="AlphaFoldDB" id="L1J4F8"/>
<keyword evidence="3" id="KW-1185">Reference proteome</keyword>
<dbReference type="PaxDb" id="55529-EKX43212"/>
<dbReference type="HOGENOM" id="CLU_2188999_0_0_1"/>
<organism evidence="1">
    <name type="scientific">Guillardia theta (strain CCMP2712)</name>
    <name type="common">Cryptophyte</name>
    <dbReference type="NCBI Taxonomy" id="905079"/>
    <lineage>
        <taxon>Eukaryota</taxon>
        <taxon>Cryptophyceae</taxon>
        <taxon>Pyrenomonadales</taxon>
        <taxon>Geminigeraceae</taxon>
        <taxon>Guillardia</taxon>
    </lineage>
</organism>
<evidence type="ECO:0000313" key="1">
    <source>
        <dbReference type="EMBL" id="EKX43212.1"/>
    </source>
</evidence>
<reference evidence="2" key="3">
    <citation type="submission" date="2015-06" db="UniProtKB">
        <authorList>
            <consortium name="EnsemblProtists"/>
        </authorList>
    </citation>
    <scope>IDENTIFICATION</scope>
</reference>